<evidence type="ECO:0000256" key="3">
    <source>
        <dbReference type="ARBA" id="ARBA00022793"/>
    </source>
</evidence>
<dbReference type="SUPFAM" id="SSF53383">
    <property type="entry name" value="PLP-dependent transferases"/>
    <property type="match status" value="1"/>
</dbReference>
<evidence type="ECO:0000256" key="2">
    <source>
        <dbReference type="ARBA" id="ARBA00009533"/>
    </source>
</evidence>
<keyword evidence="5 7" id="KW-0456">Lyase</keyword>
<gene>
    <name evidence="9" type="ORF">ABLG96_05680</name>
</gene>
<dbReference type="Gene3D" id="1.20.1340.10">
    <property type="entry name" value="dopa decarboxylase, N-terminal domain"/>
    <property type="match status" value="1"/>
</dbReference>
<evidence type="ECO:0000256" key="6">
    <source>
        <dbReference type="PIRSR" id="PIRSR602129-50"/>
    </source>
</evidence>
<dbReference type="EMBL" id="CP159218">
    <property type="protein sequence ID" value="XCG64806.1"/>
    <property type="molecule type" value="Genomic_DNA"/>
</dbReference>
<keyword evidence="3" id="KW-0210">Decarboxylase</keyword>
<feature type="region of interest" description="Disordered" evidence="8">
    <location>
        <begin position="1"/>
        <end position="27"/>
    </location>
</feature>
<dbReference type="InterPro" id="IPR002129">
    <property type="entry name" value="PyrdxlP-dep_de-COase"/>
</dbReference>
<sequence>MSFAADADHAAGAGPGPQDGPAPSGHLTAEEFRRQGHQVIDWIAEYWESVAERPVLSQVGPGQVRSALPDGLPEQGESLENVIADLDEILLPGITHWQHPRFFAYFPANSTPASVLGDLLSSGIGAQGMLWATSPAVTELEQQVLDSFAAVLGLPQAFSSSGAGGGVIQDTASTSTFTALLAALHRVSGGAARADGLGAGRYAVYGSSQAHSSLLKAAMMAGLGERSLRSLPVEPFTQQLDVAALDAAIRADLAAGITPVMIQAAVGTTGTGAVDPVRAMGSLAQEFGIWLHVDAAWAGVAAVCPELRWVIDGVGEFADSFVTNPHKWLLTTFDCSTFWVRDRSALIGALSILPEYLRNPASESGAVVDYRDWHPQLGRRFRALKLWTVLRSYGVAGLQQHIRAGVQQARRVADLVLQDEQLVFAAPPVLGLVTFRLADRPELAPAEADRLLLAAMHAVNASGIAYFSHAQVDGRAVIRWAVGGWRTTVDDVEIAWQALAAQIRSAL</sequence>
<feature type="modified residue" description="N6-(pyridoxal phosphate)lysine" evidence="6">
    <location>
        <position position="327"/>
    </location>
</feature>
<dbReference type="InterPro" id="IPR015424">
    <property type="entry name" value="PyrdxlP-dep_Trfase"/>
</dbReference>
<comment type="cofactor">
    <cofactor evidence="1 6 7">
        <name>pyridoxal 5'-phosphate</name>
        <dbReference type="ChEBI" id="CHEBI:597326"/>
    </cofactor>
</comment>
<dbReference type="InterPro" id="IPR015422">
    <property type="entry name" value="PyrdxlP-dep_Trfase_small"/>
</dbReference>
<dbReference type="PANTHER" id="PTHR11999:SF70">
    <property type="entry name" value="MIP05841P"/>
    <property type="match status" value="1"/>
</dbReference>
<dbReference type="Pfam" id="PF00282">
    <property type="entry name" value="Pyridoxal_deC"/>
    <property type="match status" value="1"/>
</dbReference>
<dbReference type="InterPro" id="IPR021115">
    <property type="entry name" value="Pyridoxal-P_BS"/>
</dbReference>
<accession>A0AAU8DU40</accession>
<keyword evidence="4 6" id="KW-0663">Pyridoxal phosphate</keyword>
<comment type="similarity">
    <text evidence="2 7">Belongs to the group II decarboxylase family.</text>
</comment>
<organism evidence="9">
    <name type="scientific">Nakamurella sp. A5-74</name>
    <dbReference type="NCBI Taxonomy" id="3158264"/>
    <lineage>
        <taxon>Bacteria</taxon>
        <taxon>Bacillati</taxon>
        <taxon>Actinomycetota</taxon>
        <taxon>Actinomycetes</taxon>
        <taxon>Nakamurellales</taxon>
        <taxon>Nakamurellaceae</taxon>
        <taxon>Nakamurella</taxon>
    </lineage>
</organism>
<dbReference type="PRINTS" id="PR00800">
    <property type="entry name" value="YHDCRBOXLASE"/>
</dbReference>
<proteinExistence type="inferred from homology"/>
<evidence type="ECO:0000256" key="7">
    <source>
        <dbReference type="RuleBase" id="RU000382"/>
    </source>
</evidence>
<protein>
    <submittedName>
        <fullName evidence="9">Pyridoxal-dependent decarboxylase</fullName>
    </submittedName>
</protein>
<dbReference type="PANTHER" id="PTHR11999">
    <property type="entry name" value="GROUP II PYRIDOXAL-5-PHOSPHATE DECARBOXYLASE"/>
    <property type="match status" value="1"/>
</dbReference>
<dbReference type="InterPro" id="IPR010977">
    <property type="entry name" value="Aromatic_deC"/>
</dbReference>
<dbReference type="GO" id="GO:0006520">
    <property type="term" value="P:amino acid metabolic process"/>
    <property type="evidence" value="ECO:0007669"/>
    <property type="project" value="InterPro"/>
</dbReference>
<evidence type="ECO:0000256" key="4">
    <source>
        <dbReference type="ARBA" id="ARBA00022898"/>
    </source>
</evidence>
<dbReference type="GO" id="GO:0005737">
    <property type="term" value="C:cytoplasm"/>
    <property type="evidence" value="ECO:0007669"/>
    <property type="project" value="TreeGrafter"/>
</dbReference>
<evidence type="ECO:0000313" key="9">
    <source>
        <dbReference type="EMBL" id="XCG64806.1"/>
    </source>
</evidence>
<dbReference type="Gene3D" id="3.40.640.10">
    <property type="entry name" value="Type I PLP-dependent aspartate aminotransferase-like (Major domain)"/>
    <property type="match status" value="1"/>
</dbReference>
<dbReference type="AlphaFoldDB" id="A0AAU8DU40"/>
<dbReference type="PROSITE" id="PS00392">
    <property type="entry name" value="DDC_GAD_HDC_YDC"/>
    <property type="match status" value="1"/>
</dbReference>
<evidence type="ECO:0000256" key="1">
    <source>
        <dbReference type="ARBA" id="ARBA00001933"/>
    </source>
</evidence>
<dbReference type="GO" id="GO:0030170">
    <property type="term" value="F:pyridoxal phosphate binding"/>
    <property type="evidence" value="ECO:0007669"/>
    <property type="project" value="InterPro"/>
</dbReference>
<name>A0AAU8DU40_9ACTN</name>
<dbReference type="Gene3D" id="3.90.1150.10">
    <property type="entry name" value="Aspartate Aminotransferase, domain 1"/>
    <property type="match status" value="1"/>
</dbReference>
<evidence type="ECO:0000256" key="8">
    <source>
        <dbReference type="SAM" id="MobiDB-lite"/>
    </source>
</evidence>
<reference evidence="9" key="1">
    <citation type="submission" date="2024-05" db="EMBL/GenBank/DDBJ databases">
        <authorList>
            <person name="Cai S.Y."/>
            <person name="Jin L.M."/>
            <person name="Li H.R."/>
        </authorList>
    </citation>
    <scope>NUCLEOTIDE SEQUENCE</scope>
    <source>
        <strain evidence="9">A5-74</strain>
    </source>
</reference>
<dbReference type="GO" id="GO:0004058">
    <property type="term" value="F:aromatic-L-amino-acid decarboxylase activity"/>
    <property type="evidence" value="ECO:0007669"/>
    <property type="project" value="UniProtKB-ARBA"/>
</dbReference>
<evidence type="ECO:0000256" key="5">
    <source>
        <dbReference type="ARBA" id="ARBA00023239"/>
    </source>
</evidence>
<dbReference type="InterPro" id="IPR015421">
    <property type="entry name" value="PyrdxlP-dep_Trfase_major"/>
</dbReference>
<dbReference type="GO" id="GO:0019752">
    <property type="term" value="P:carboxylic acid metabolic process"/>
    <property type="evidence" value="ECO:0007669"/>
    <property type="project" value="InterPro"/>
</dbReference>
<dbReference type="RefSeq" id="WP_353650418.1">
    <property type="nucleotide sequence ID" value="NZ_CP159218.1"/>
</dbReference>